<dbReference type="InterPro" id="IPR010802">
    <property type="entry name" value="DUF1400"/>
</dbReference>
<evidence type="ECO:0000256" key="2">
    <source>
        <dbReference type="ARBA" id="ARBA00022963"/>
    </source>
</evidence>
<dbReference type="STRING" id="454136.NIES2119_05795"/>
<evidence type="ECO:0000313" key="5">
    <source>
        <dbReference type="EMBL" id="OKH39759.1"/>
    </source>
</evidence>
<evidence type="ECO:0000259" key="4">
    <source>
        <dbReference type="Pfam" id="PF07176"/>
    </source>
</evidence>
<dbReference type="Proteomes" id="UP000185860">
    <property type="component" value="Unassembled WGS sequence"/>
</dbReference>
<dbReference type="SUPFAM" id="SSF53474">
    <property type="entry name" value="alpha/beta-Hydrolases"/>
    <property type="match status" value="1"/>
</dbReference>
<evidence type="ECO:0000256" key="1">
    <source>
        <dbReference type="ARBA" id="ARBA00022801"/>
    </source>
</evidence>
<dbReference type="AlphaFoldDB" id="A0A1U7IQV9"/>
<dbReference type="OrthoDB" id="422423at2"/>
<dbReference type="EMBL" id="MRCE01000004">
    <property type="protein sequence ID" value="OKH39759.1"/>
    <property type="molecule type" value="Genomic_DNA"/>
</dbReference>
<name>A0A1U7IQV9_9CYAN</name>
<dbReference type="GO" id="GO:0003847">
    <property type="term" value="F:1-alkyl-2-acetylglycerophosphocholine esterase activity"/>
    <property type="evidence" value="ECO:0007669"/>
    <property type="project" value="TreeGrafter"/>
</dbReference>
<dbReference type="Pfam" id="PF07176">
    <property type="entry name" value="DUF1400"/>
    <property type="match status" value="1"/>
</dbReference>
<accession>A0A1U7IQV9</accession>
<sequence>MKIRRIFTSCQQLSNVKSLRVLTLGILSALLTALPGKAAENIYFQYGPIVRSLPVRSLENFAKTGEIDEDLKFYFQVAKANDETKNKFRELLVKRLEFPPFEVSQFFNSELGFDILGRLGQYVQIPKRNNGKVALRAGIVLAAFDSQGLTLLNFFKKLPVDMSVDVASSLQAFNQLERVSKATEFFTQKMSSFSAQESKTDTSVDFAQLPDLRQPGRFGVTEQRWVLKDGSRNRQFYVLVYQPQRWRAGKTPVLVISHGLGSKPEDFARRAKHLASYGFFVALPQHPGSDAKQVEDLKDGLSGSYFLTSEFIDRPRDISFVIDELERRNQNSFGGRLNLQSVGVGGHSFGGYGALAVGGATIDFDFLQQQCDRPFGYINTSLLLQCRALQLPRQAYNFRDPRVKAVFAANPVNHAIFGPKGLSQVSVPVFLVGGSDDPATPVVFEQTQSFPLLSSPVKYLALAEGQAHINLANLDAGMTHTLNSIQGLSLADPFLLESYADAMLLAFFETHLVEDSAYKPYMQSAYGEYLSQDQKFKVFLISEASDNAVKDAIVEFKSKR</sequence>
<gene>
    <name evidence="5" type="ORF">NIES2119_05795</name>
</gene>
<dbReference type="InterPro" id="IPR029058">
    <property type="entry name" value="AB_hydrolase_fold"/>
</dbReference>
<dbReference type="PANTHER" id="PTHR10272:SF13">
    <property type="entry name" value="POLY(ETHYLENE TEREPHTHALATE) HYDROLASE"/>
    <property type="match status" value="1"/>
</dbReference>
<reference evidence="5 6" key="1">
    <citation type="submission" date="2016-11" db="EMBL/GenBank/DDBJ databases">
        <title>Draft Genome Sequences of Nine Cyanobacterial Strains from Diverse Habitats.</title>
        <authorList>
            <person name="Zhu T."/>
            <person name="Hou S."/>
            <person name="Lu X."/>
            <person name="Hess W.R."/>
        </authorList>
    </citation>
    <scope>NUCLEOTIDE SEQUENCE [LARGE SCALE GENOMIC DNA]</scope>
    <source>
        <strain evidence="5 6">IAM M-71</strain>
    </source>
</reference>
<proteinExistence type="predicted"/>
<feature type="domain" description="DUF1400" evidence="4">
    <location>
        <begin position="38"/>
        <end position="165"/>
    </location>
</feature>
<evidence type="ECO:0000313" key="6">
    <source>
        <dbReference type="Proteomes" id="UP000185860"/>
    </source>
</evidence>
<dbReference type="Gene3D" id="3.40.50.1820">
    <property type="entry name" value="alpha/beta hydrolase"/>
    <property type="match status" value="1"/>
</dbReference>
<organism evidence="5 6">
    <name type="scientific">[Phormidium ambiguum] IAM M-71</name>
    <dbReference type="NCBI Taxonomy" id="454136"/>
    <lineage>
        <taxon>Bacteria</taxon>
        <taxon>Bacillati</taxon>
        <taxon>Cyanobacteriota</taxon>
        <taxon>Cyanophyceae</taxon>
        <taxon>Oscillatoriophycideae</taxon>
        <taxon>Aerosakkonematales</taxon>
        <taxon>Aerosakkonemataceae</taxon>
        <taxon>Floridanema</taxon>
    </lineage>
</organism>
<dbReference type="GO" id="GO:0016042">
    <property type="term" value="P:lipid catabolic process"/>
    <property type="evidence" value="ECO:0007669"/>
    <property type="project" value="UniProtKB-KW"/>
</dbReference>
<keyword evidence="1 5" id="KW-0378">Hydrolase</keyword>
<evidence type="ECO:0000256" key="3">
    <source>
        <dbReference type="ARBA" id="ARBA00023098"/>
    </source>
</evidence>
<keyword evidence="2" id="KW-0442">Lipid degradation</keyword>
<comment type="caution">
    <text evidence="5">The sequence shown here is derived from an EMBL/GenBank/DDBJ whole genome shotgun (WGS) entry which is preliminary data.</text>
</comment>
<dbReference type="PANTHER" id="PTHR10272">
    <property type="entry name" value="PLATELET-ACTIVATING FACTOR ACETYLHYDROLASE"/>
    <property type="match status" value="1"/>
</dbReference>
<keyword evidence="3" id="KW-0443">Lipid metabolism</keyword>
<protein>
    <submittedName>
        <fullName evidence="5">Dienelactone hydrolase</fullName>
    </submittedName>
</protein>